<dbReference type="Proteomes" id="UP001221150">
    <property type="component" value="Unassembled WGS sequence"/>
</dbReference>
<comment type="caution">
    <text evidence="2">The sequence shown here is derived from an EMBL/GenBank/DDBJ whole genome shotgun (WGS) entry which is preliminary data.</text>
</comment>
<evidence type="ECO:0000313" key="3">
    <source>
        <dbReference type="Proteomes" id="UP001221150"/>
    </source>
</evidence>
<proteinExistence type="predicted"/>
<keyword evidence="3" id="KW-1185">Reference proteome</keyword>
<gene>
    <name evidence="2" type="ORF">P3H78_03200</name>
</gene>
<dbReference type="EMBL" id="JARJBB010000001">
    <property type="protein sequence ID" value="MDF3297646.1"/>
    <property type="molecule type" value="Genomic_DNA"/>
</dbReference>
<evidence type="ECO:0000256" key="1">
    <source>
        <dbReference type="SAM" id="MobiDB-lite"/>
    </source>
</evidence>
<organism evidence="2 3">
    <name type="scientific">Streptomyces tropicalis</name>
    <dbReference type="NCBI Taxonomy" id="3034234"/>
    <lineage>
        <taxon>Bacteria</taxon>
        <taxon>Bacillati</taxon>
        <taxon>Actinomycetota</taxon>
        <taxon>Actinomycetes</taxon>
        <taxon>Kitasatosporales</taxon>
        <taxon>Streptomycetaceae</taxon>
        <taxon>Streptomyces</taxon>
    </lineage>
</organism>
<reference evidence="2 3" key="1">
    <citation type="submission" date="2023-03" db="EMBL/GenBank/DDBJ databases">
        <title>Draft genome sequence of Streptomyces sp. K1PA1 isolated from peat swamp forest in Thailand.</title>
        <authorList>
            <person name="Klaysubun C."/>
            <person name="Duangmal K."/>
        </authorList>
    </citation>
    <scope>NUCLEOTIDE SEQUENCE [LARGE SCALE GENOMIC DNA]</scope>
    <source>
        <strain evidence="2 3">K1PA1</strain>
    </source>
</reference>
<sequence>MTTAAAAPFRFFALQVARTRRLNPPPVRGAHAGPDRHTPPSREPGTDRRRVTFAGHWRRGPSEEEPRARE</sequence>
<feature type="region of interest" description="Disordered" evidence="1">
    <location>
        <begin position="19"/>
        <end position="70"/>
    </location>
</feature>
<accession>A0ABT5ZZ27</accession>
<feature type="compositionally biased region" description="Basic and acidic residues" evidence="1">
    <location>
        <begin position="33"/>
        <end position="50"/>
    </location>
</feature>
<dbReference type="RefSeq" id="WP_276107170.1">
    <property type="nucleotide sequence ID" value="NZ_JARJBB010000001.1"/>
</dbReference>
<evidence type="ECO:0000313" key="2">
    <source>
        <dbReference type="EMBL" id="MDF3297646.1"/>
    </source>
</evidence>
<protein>
    <submittedName>
        <fullName evidence="2">Uncharacterized protein</fullName>
    </submittedName>
</protein>
<feature type="compositionally biased region" description="Basic and acidic residues" evidence="1">
    <location>
        <begin position="60"/>
        <end position="70"/>
    </location>
</feature>
<name>A0ABT5ZZ27_9ACTN</name>